<evidence type="ECO:0000256" key="6">
    <source>
        <dbReference type="SAM" id="Coils"/>
    </source>
</evidence>
<keyword evidence="4 5" id="KW-0648">Protein biosynthesis</keyword>
<dbReference type="AlphaFoldDB" id="A0A2K9EDC7"/>
<evidence type="ECO:0000256" key="4">
    <source>
        <dbReference type="ARBA" id="ARBA00022917"/>
    </source>
</evidence>
<dbReference type="PANTHER" id="PTHR20982">
    <property type="entry name" value="RIBOSOME RECYCLING FACTOR"/>
    <property type="match status" value="1"/>
</dbReference>
<dbReference type="InterPro" id="IPR023584">
    <property type="entry name" value="Ribosome_recyc_fac_dom"/>
</dbReference>
<feature type="coiled-coil region" evidence="6">
    <location>
        <begin position="139"/>
        <end position="166"/>
    </location>
</feature>
<dbReference type="SUPFAM" id="SSF55194">
    <property type="entry name" value="Ribosome recycling factor, RRF"/>
    <property type="match status" value="1"/>
</dbReference>
<dbReference type="InterPro" id="IPR036191">
    <property type="entry name" value="RRF_sf"/>
</dbReference>
<dbReference type="RefSeq" id="WP_101300321.1">
    <property type="nucleotide sequence ID" value="NZ_CP025197.1"/>
</dbReference>
<dbReference type="GO" id="GO:0005737">
    <property type="term" value="C:cytoplasm"/>
    <property type="evidence" value="ECO:0007669"/>
    <property type="project" value="UniProtKB-SubCell"/>
</dbReference>
<organism evidence="8 9">
    <name type="scientific">Acetivibrio saccincola</name>
    <dbReference type="NCBI Taxonomy" id="1677857"/>
    <lineage>
        <taxon>Bacteria</taxon>
        <taxon>Bacillati</taxon>
        <taxon>Bacillota</taxon>
        <taxon>Clostridia</taxon>
        <taxon>Eubacteriales</taxon>
        <taxon>Oscillospiraceae</taxon>
        <taxon>Acetivibrio</taxon>
    </lineage>
</organism>
<keyword evidence="6" id="KW-0175">Coiled coil</keyword>
<dbReference type="InterPro" id="IPR002661">
    <property type="entry name" value="Ribosome_recyc_fac"/>
</dbReference>
<gene>
    <name evidence="5 8" type="primary">frr</name>
    <name evidence="8" type="ORF">HVS_06445</name>
</gene>
<accession>A0A2K9EDC7</accession>
<name>A0A2K9EDC7_9FIRM</name>
<evidence type="ECO:0000256" key="3">
    <source>
        <dbReference type="ARBA" id="ARBA00022490"/>
    </source>
</evidence>
<dbReference type="Proteomes" id="UP000233534">
    <property type="component" value="Chromosome"/>
</dbReference>
<dbReference type="NCBIfam" id="TIGR00496">
    <property type="entry name" value="frr"/>
    <property type="match status" value="1"/>
</dbReference>
<evidence type="ECO:0000313" key="8">
    <source>
        <dbReference type="EMBL" id="AUG57215.1"/>
    </source>
</evidence>
<dbReference type="Gene3D" id="1.10.132.20">
    <property type="entry name" value="Ribosome-recycling factor"/>
    <property type="match status" value="1"/>
</dbReference>
<dbReference type="Pfam" id="PF01765">
    <property type="entry name" value="RRF"/>
    <property type="match status" value="1"/>
</dbReference>
<dbReference type="GO" id="GO:0043023">
    <property type="term" value="F:ribosomal large subunit binding"/>
    <property type="evidence" value="ECO:0007669"/>
    <property type="project" value="TreeGrafter"/>
</dbReference>
<dbReference type="KEGG" id="hsc:HVS_06445"/>
<dbReference type="FunFam" id="3.30.1360.40:FF:000001">
    <property type="entry name" value="Ribosome-recycling factor"/>
    <property type="match status" value="1"/>
</dbReference>
<keyword evidence="3 5" id="KW-0963">Cytoplasm</keyword>
<dbReference type="PANTHER" id="PTHR20982:SF3">
    <property type="entry name" value="MITOCHONDRIAL RIBOSOME RECYCLING FACTOR PSEUDO 1"/>
    <property type="match status" value="1"/>
</dbReference>
<dbReference type="EMBL" id="CP025197">
    <property type="protein sequence ID" value="AUG57215.1"/>
    <property type="molecule type" value="Genomic_DNA"/>
</dbReference>
<keyword evidence="9" id="KW-1185">Reference proteome</keyword>
<reference evidence="8 9" key="1">
    <citation type="submission" date="2017-12" db="EMBL/GenBank/DDBJ databases">
        <title>Complete genome sequence of Herbivorax saccincola GGR1, a novel Cellulosome-producing hydrolytic bacterium in a thermophilic biogas plant, established by Illumina and Nanopore MinION sequencing.</title>
        <authorList>
            <person name="Pechtl A."/>
            <person name="Ruckert C."/>
            <person name="Koeck D.E."/>
            <person name="Maus I."/>
            <person name="Winkler A."/>
            <person name="Kalinowski J."/>
            <person name="Puhler A."/>
            <person name="Schwarz W.W."/>
            <person name="Zverlov V.V."/>
            <person name="Schluter A."/>
            <person name="Liebl W."/>
        </authorList>
    </citation>
    <scope>NUCLEOTIDE SEQUENCE [LARGE SCALE GENOMIC DNA]</scope>
    <source>
        <strain evidence="9">SR1</strain>
    </source>
</reference>
<protein>
    <recommendedName>
        <fullName evidence="5">Ribosome-recycling factor</fullName>
        <shortName evidence="5">RRF</shortName>
    </recommendedName>
    <alternativeName>
        <fullName evidence="5">Ribosome-releasing factor</fullName>
    </alternativeName>
</protein>
<comment type="function">
    <text evidence="5">Responsible for the release of ribosomes from messenger RNA at the termination of protein biosynthesis. May increase the efficiency of translation by recycling ribosomes from one round of translation to another.</text>
</comment>
<sequence>MSKEEYKEMKEKMNKTLSVLKGELNGVRAGRANPSILDKISIDYYGTPTPINQLANISIPEARVIVIQPWESSVLKDIEREIQKSDIGINPSNDGKVIRLVFPPLTEERRKELTKVARKYGEDAKIAIRSIRRDAIEKMKAAKKRSEITEDDLKVAEKEIQEITDKFIADIDSIVKKKEEEILEV</sequence>
<evidence type="ECO:0000256" key="2">
    <source>
        <dbReference type="ARBA" id="ARBA00005912"/>
    </source>
</evidence>
<comment type="similarity">
    <text evidence="2 5">Belongs to the RRF family.</text>
</comment>
<comment type="subcellular location">
    <subcellularLocation>
        <location evidence="1 5">Cytoplasm</location>
    </subcellularLocation>
</comment>
<evidence type="ECO:0000256" key="5">
    <source>
        <dbReference type="HAMAP-Rule" id="MF_00040"/>
    </source>
</evidence>
<dbReference type="HAMAP" id="MF_00040">
    <property type="entry name" value="RRF"/>
    <property type="match status" value="1"/>
</dbReference>
<evidence type="ECO:0000313" key="9">
    <source>
        <dbReference type="Proteomes" id="UP000233534"/>
    </source>
</evidence>
<feature type="domain" description="Ribosome recycling factor" evidence="7">
    <location>
        <begin position="20"/>
        <end position="183"/>
    </location>
</feature>
<dbReference type="FunFam" id="1.10.132.20:FF:000001">
    <property type="entry name" value="Ribosome-recycling factor"/>
    <property type="match status" value="1"/>
</dbReference>
<dbReference type="Gene3D" id="3.30.1360.40">
    <property type="match status" value="1"/>
</dbReference>
<evidence type="ECO:0000259" key="7">
    <source>
        <dbReference type="Pfam" id="PF01765"/>
    </source>
</evidence>
<dbReference type="CDD" id="cd00520">
    <property type="entry name" value="RRF"/>
    <property type="match status" value="1"/>
</dbReference>
<dbReference type="GO" id="GO:0006415">
    <property type="term" value="P:translational termination"/>
    <property type="evidence" value="ECO:0007669"/>
    <property type="project" value="UniProtKB-UniRule"/>
</dbReference>
<evidence type="ECO:0000256" key="1">
    <source>
        <dbReference type="ARBA" id="ARBA00004496"/>
    </source>
</evidence>
<proteinExistence type="inferred from homology"/>